<organism evidence="1 2">
    <name type="scientific">Alligator mississippiensis</name>
    <name type="common">American alligator</name>
    <dbReference type="NCBI Taxonomy" id="8496"/>
    <lineage>
        <taxon>Eukaryota</taxon>
        <taxon>Metazoa</taxon>
        <taxon>Chordata</taxon>
        <taxon>Craniata</taxon>
        <taxon>Vertebrata</taxon>
        <taxon>Euteleostomi</taxon>
        <taxon>Archelosauria</taxon>
        <taxon>Archosauria</taxon>
        <taxon>Crocodylia</taxon>
        <taxon>Alligatoridae</taxon>
        <taxon>Alligatorinae</taxon>
        <taxon>Alligator</taxon>
    </lineage>
</organism>
<evidence type="ECO:0000313" key="2">
    <source>
        <dbReference type="Proteomes" id="UP000050525"/>
    </source>
</evidence>
<evidence type="ECO:0000313" key="1">
    <source>
        <dbReference type="EMBL" id="KYO45871.1"/>
    </source>
</evidence>
<sequence length="77" mass="8646">MSNMAHGLYCYTFSFLETLSCEKGSLKALMVCQAEALKNFGPGSSTQSMVCYSAYRGKFFNVLMTDSQISAYTHFYH</sequence>
<gene>
    <name evidence="1" type="ORF">Y1Q_0021503</name>
</gene>
<proteinExistence type="predicted"/>
<keyword evidence="2" id="KW-1185">Reference proteome</keyword>
<dbReference type="AlphaFoldDB" id="A0A151P9U9"/>
<dbReference type="EMBL" id="AKHW03000533">
    <property type="protein sequence ID" value="KYO45871.1"/>
    <property type="molecule type" value="Genomic_DNA"/>
</dbReference>
<dbReference type="Proteomes" id="UP000050525">
    <property type="component" value="Unassembled WGS sequence"/>
</dbReference>
<reference evidence="1 2" key="1">
    <citation type="journal article" date="2012" name="Genome Biol.">
        <title>Sequencing three crocodilian genomes to illuminate the evolution of archosaurs and amniotes.</title>
        <authorList>
            <person name="St John J.A."/>
            <person name="Braun E.L."/>
            <person name="Isberg S.R."/>
            <person name="Miles L.G."/>
            <person name="Chong A.Y."/>
            <person name="Gongora J."/>
            <person name="Dalzell P."/>
            <person name="Moran C."/>
            <person name="Bed'hom B."/>
            <person name="Abzhanov A."/>
            <person name="Burgess S.C."/>
            <person name="Cooksey A.M."/>
            <person name="Castoe T.A."/>
            <person name="Crawford N.G."/>
            <person name="Densmore L.D."/>
            <person name="Drew J.C."/>
            <person name="Edwards S.V."/>
            <person name="Faircloth B.C."/>
            <person name="Fujita M.K."/>
            <person name="Greenwold M.J."/>
            <person name="Hoffmann F.G."/>
            <person name="Howard J.M."/>
            <person name="Iguchi T."/>
            <person name="Janes D.E."/>
            <person name="Khan S.Y."/>
            <person name="Kohno S."/>
            <person name="de Koning A.J."/>
            <person name="Lance S.L."/>
            <person name="McCarthy F.M."/>
            <person name="McCormack J.E."/>
            <person name="Merchant M.E."/>
            <person name="Peterson D.G."/>
            <person name="Pollock D.D."/>
            <person name="Pourmand N."/>
            <person name="Raney B.J."/>
            <person name="Roessler K.A."/>
            <person name="Sanford J.R."/>
            <person name="Sawyer R.H."/>
            <person name="Schmidt C.J."/>
            <person name="Triplett E.W."/>
            <person name="Tuberville T.D."/>
            <person name="Venegas-Anaya M."/>
            <person name="Howard J.T."/>
            <person name="Jarvis E.D."/>
            <person name="Guillette L.J.Jr."/>
            <person name="Glenn T.C."/>
            <person name="Green R.E."/>
            <person name="Ray D.A."/>
        </authorList>
    </citation>
    <scope>NUCLEOTIDE SEQUENCE [LARGE SCALE GENOMIC DNA]</scope>
    <source>
        <strain evidence="1">KSC_2009_1</strain>
    </source>
</reference>
<protein>
    <submittedName>
        <fullName evidence="1">Uncharacterized protein</fullName>
    </submittedName>
</protein>
<name>A0A151P9U9_ALLMI</name>
<comment type="caution">
    <text evidence="1">The sequence shown here is derived from an EMBL/GenBank/DDBJ whole genome shotgun (WGS) entry which is preliminary data.</text>
</comment>
<accession>A0A151P9U9</accession>